<dbReference type="KEGG" id="gtt:GUITHDRAFT_118972"/>
<protein>
    <submittedName>
        <fullName evidence="1 2">Uncharacterized protein</fullName>
    </submittedName>
</protein>
<gene>
    <name evidence="1" type="ORF">GUITHDRAFT_118972</name>
</gene>
<dbReference type="EMBL" id="JH993102">
    <property type="protein sequence ID" value="EKX34801.1"/>
    <property type="molecule type" value="Genomic_DNA"/>
</dbReference>
<organism evidence="1">
    <name type="scientific">Guillardia theta (strain CCMP2712)</name>
    <name type="common">Cryptophyte</name>
    <dbReference type="NCBI Taxonomy" id="905079"/>
    <lineage>
        <taxon>Eukaryota</taxon>
        <taxon>Cryptophyceae</taxon>
        <taxon>Pyrenomonadales</taxon>
        <taxon>Geminigeraceae</taxon>
        <taxon>Guillardia</taxon>
    </lineage>
</organism>
<accession>L1IEY3</accession>
<dbReference type="RefSeq" id="XP_005821781.1">
    <property type="nucleotide sequence ID" value="XM_005821724.1"/>
</dbReference>
<reference evidence="2" key="3">
    <citation type="submission" date="2015-06" db="UniProtKB">
        <authorList>
            <consortium name="EnsemblProtists"/>
        </authorList>
    </citation>
    <scope>IDENTIFICATION</scope>
</reference>
<proteinExistence type="predicted"/>
<dbReference type="HOGENOM" id="CLU_1491759_0_0_1"/>
<keyword evidence="3" id="KW-1185">Reference proteome</keyword>
<dbReference type="Proteomes" id="UP000011087">
    <property type="component" value="Unassembled WGS sequence"/>
</dbReference>
<evidence type="ECO:0000313" key="2">
    <source>
        <dbReference type="EnsemblProtists" id="EKX34801"/>
    </source>
</evidence>
<sequence length="182" mass="21072">MMQEDKEKDLFQRFIELFLEGENLRDMMVYMCNTCTSDVQDPITHTICIFLSTPIRISITKIGLAPFQGFNTAIFPFFCMREEQKILLLEILQFMQENSRATLSTQMGGGGMATLKPDGQRIYLDTSEVIFQFFQATKESERTGMKAHVRDKVCNIILQRVCSAVHIPRRTLNEIMERAREL</sequence>
<dbReference type="AlphaFoldDB" id="L1IEY3"/>
<reference evidence="3" key="2">
    <citation type="submission" date="2012-11" db="EMBL/GenBank/DDBJ databases">
        <authorList>
            <person name="Kuo A."/>
            <person name="Curtis B.A."/>
            <person name="Tanifuji G."/>
            <person name="Burki F."/>
            <person name="Gruber A."/>
            <person name="Irimia M."/>
            <person name="Maruyama S."/>
            <person name="Arias M.C."/>
            <person name="Ball S.G."/>
            <person name="Gile G.H."/>
            <person name="Hirakawa Y."/>
            <person name="Hopkins J.F."/>
            <person name="Rensing S.A."/>
            <person name="Schmutz J."/>
            <person name="Symeonidi A."/>
            <person name="Elias M."/>
            <person name="Eveleigh R.J."/>
            <person name="Herman E.K."/>
            <person name="Klute M.J."/>
            <person name="Nakayama T."/>
            <person name="Obornik M."/>
            <person name="Reyes-Prieto A."/>
            <person name="Armbrust E.V."/>
            <person name="Aves S.J."/>
            <person name="Beiko R.G."/>
            <person name="Coutinho P."/>
            <person name="Dacks J.B."/>
            <person name="Durnford D.G."/>
            <person name="Fast N.M."/>
            <person name="Green B.R."/>
            <person name="Grisdale C."/>
            <person name="Hempe F."/>
            <person name="Henrissat B."/>
            <person name="Hoppner M.P."/>
            <person name="Ishida K.-I."/>
            <person name="Kim E."/>
            <person name="Koreny L."/>
            <person name="Kroth P.G."/>
            <person name="Liu Y."/>
            <person name="Malik S.-B."/>
            <person name="Maier U.G."/>
            <person name="McRose D."/>
            <person name="Mock T."/>
            <person name="Neilson J.A."/>
            <person name="Onodera N.T."/>
            <person name="Poole A.M."/>
            <person name="Pritham E.J."/>
            <person name="Richards T.A."/>
            <person name="Rocap G."/>
            <person name="Roy S.W."/>
            <person name="Sarai C."/>
            <person name="Schaack S."/>
            <person name="Shirato S."/>
            <person name="Slamovits C.H."/>
            <person name="Spencer D.F."/>
            <person name="Suzuki S."/>
            <person name="Worden A.Z."/>
            <person name="Zauner S."/>
            <person name="Barry K."/>
            <person name="Bell C."/>
            <person name="Bharti A.K."/>
            <person name="Crow J.A."/>
            <person name="Grimwood J."/>
            <person name="Kramer R."/>
            <person name="Lindquist E."/>
            <person name="Lucas S."/>
            <person name="Salamov A."/>
            <person name="McFadden G.I."/>
            <person name="Lane C.E."/>
            <person name="Keeling P.J."/>
            <person name="Gray M.W."/>
            <person name="Grigoriev I.V."/>
            <person name="Archibald J.M."/>
        </authorList>
    </citation>
    <scope>NUCLEOTIDE SEQUENCE</scope>
    <source>
        <strain evidence="3">CCMP2712</strain>
    </source>
</reference>
<evidence type="ECO:0000313" key="3">
    <source>
        <dbReference type="Proteomes" id="UP000011087"/>
    </source>
</evidence>
<dbReference type="GeneID" id="17291543"/>
<dbReference type="PaxDb" id="55529-EKX34801"/>
<reference evidence="1 3" key="1">
    <citation type="journal article" date="2012" name="Nature">
        <title>Algal genomes reveal evolutionary mosaicism and the fate of nucleomorphs.</title>
        <authorList>
            <consortium name="DOE Joint Genome Institute"/>
            <person name="Curtis B.A."/>
            <person name="Tanifuji G."/>
            <person name="Burki F."/>
            <person name="Gruber A."/>
            <person name="Irimia M."/>
            <person name="Maruyama S."/>
            <person name="Arias M.C."/>
            <person name="Ball S.G."/>
            <person name="Gile G.H."/>
            <person name="Hirakawa Y."/>
            <person name="Hopkins J.F."/>
            <person name="Kuo A."/>
            <person name="Rensing S.A."/>
            <person name="Schmutz J."/>
            <person name="Symeonidi A."/>
            <person name="Elias M."/>
            <person name="Eveleigh R.J."/>
            <person name="Herman E.K."/>
            <person name="Klute M.J."/>
            <person name="Nakayama T."/>
            <person name="Obornik M."/>
            <person name="Reyes-Prieto A."/>
            <person name="Armbrust E.V."/>
            <person name="Aves S.J."/>
            <person name="Beiko R.G."/>
            <person name="Coutinho P."/>
            <person name="Dacks J.B."/>
            <person name="Durnford D.G."/>
            <person name="Fast N.M."/>
            <person name="Green B.R."/>
            <person name="Grisdale C.J."/>
            <person name="Hempel F."/>
            <person name="Henrissat B."/>
            <person name="Hoppner M.P."/>
            <person name="Ishida K."/>
            <person name="Kim E."/>
            <person name="Koreny L."/>
            <person name="Kroth P.G."/>
            <person name="Liu Y."/>
            <person name="Malik S.B."/>
            <person name="Maier U.G."/>
            <person name="McRose D."/>
            <person name="Mock T."/>
            <person name="Neilson J.A."/>
            <person name="Onodera N.T."/>
            <person name="Poole A.M."/>
            <person name="Pritham E.J."/>
            <person name="Richards T.A."/>
            <person name="Rocap G."/>
            <person name="Roy S.W."/>
            <person name="Sarai C."/>
            <person name="Schaack S."/>
            <person name="Shirato S."/>
            <person name="Slamovits C.H."/>
            <person name="Spencer D.F."/>
            <person name="Suzuki S."/>
            <person name="Worden A.Z."/>
            <person name="Zauner S."/>
            <person name="Barry K."/>
            <person name="Bell C."/>
            <person name="Bharti A.K."/>
            <person name="Crow J.A."/>
            <person name="Grimwood J."/>
            <person name="Kramer R."/>
            <person name="Lindquist E."/>
            <person name="Lucas S."/>
            <person name="Salamov A."/>
            <person name="McFadden G.I."/>
            <person name="Lane C.E."/>
            <person name="Keeling P.J."/>
            <person name="Gray M.W."/>
            <person name="Grigoriev I.V."/>
            <person name="Archibald J.M."/>
        </authorList>
    </citation>
    <scope>NUCLEOTIDE SEQUENCE</scope>
    <source>
        <strain evidence="1 3">CCMP2712</strain>
    </source>
</reference>
<dbReference type="EnsemblProtists" id="EKX34801">
    <property type="protein sequence ID" value="EKX34801"/>
    <property type="gene ID" value="GUITHDRAFT_118972"/>
</dbReference>
<name>L1IEY3_GUITC</name>
<evidence type="ECO:0000313" key="1">
    <source>
        <dbReference type="EMBL" id="EKX34801.1"/>
    </source>
</evidence>